<reference evidence="2" key="1">
    <citation type="journal article" date="2020" name="Nature">
        <title>Giant virus diversity and host interactions through global metagenomics.</title>
        <authorList>
            <person name="Schulz F."/>
            <person name="Roux S."/>
            <person name="Paez-Espino D."/>
            <person name="Jungbluth S."/>
            <person name="Walsh D.A."/>
            <person name="Denef V.J."/>
            <person name="McMahon K.D."/>
            <person name="Konstantinidis K.T."/>
            <person name="Eloe-Fadrosh E.A."/>
            <person name="Kyrpides N.C."/>
            <person name="Woyke T."/>
        </authorList>
    </citation>
    <scope>NUCLEOTIDE SEQUENCE</scope>
    <source>
        <strain evidence="2">GVMAG-M-3300009155-2</strain>
    </source>
</reference>
<dbReference type="InterPro" id="IPR023214">
    <property type="entry name" value="HAD_sf"/>
</dbReference>
<accession>A0A6C0EPC9</accession>
<dbReference type="AlphaFoldDB" id="A0A6C0EPC9"/>
<dbReference type="Pfam" id="PF03031">
    <property type="entry name" value="NIF"/>
    <property type="match status" value="1"/>
</dbReference>
<dbReference type="SUPFAM" id="SSF56784">
    <property type="entry name" value="HAD-like"/>
    <property type="match status" value="1"/>
</dbReference>
<dbReference type="PANTHER" id="PTHR12210">
    <property type="entry name" value="DULLARD PROTEIN PHOSPHATASE"/>
    <property type="match status" value="1"/>
</dbReference>
<dbReference type="PROSITE" id="PS50969">
    <property type="entry name" value="FCP1"/>
    <property type="match status" value="1"/>
</dbReference>
<dbReference type="InterPro" id="IPR050365">
    <property type="entry name" value="TIM50"/>
</dbReference>
<name>A0A6C0EPC9_9ZZZZ</name>
<sequence length="157" mass="18692">MNLILDMDGTLIDHYYCTRKCDIIIIPRPYLSDFLTFVFDNFNRVSIWTNADEDWYKKVYEKVLKHYIPKNKSFHFIKTRTYNSTIIKPLTFIYNIYPEYNSSNTIIIDDNPNTYVNNTDNAIPIPTFLYLIHDDELLKTITVLKLFLLFQPTSNVL</sequence>
<protein>
    <recommendedName>
        <fullName evidence="1">FCP1 homology domain-containing protein</fullName>
    </recommendedName>
</protein>
<feature type="domain" description="FCP1 homology" evidence="1">
    <location>
        <begin position="1"/>
        <end position="147"/>
    </location>
</feature>
<evidence type="ECO:0000259" key="1">
    <source>
        <dbReference type="PROSITE" id="PS50969"/>
    </source>
</evidence>
<dbReference type="InterPro" id="IPR036412">
    <property type="entry name" value="HAD-like_sf"/>
</dbReference>
<dbReference type="Gene3D" id="3.40.50.1000">
    <property type="entry name" value="HAD superfamily/HAD-like"/>
    <property type="match status" value="1"/>
</dbReference>
<dbReference type="SMART" id="SM00577">
    <property type="entry name" value="CPDc"/>
    <property type="match status" value="1"/>
</dbReference>
<organism evidence="2">
    <name type="scientific">viral metagenome</name>
    <dbReference type="NCBI Taxonomy" id="1070528"/>
    <lineage>
        <taxon>unclassified sequences</taxon>
        <taxon>metagenomes</taxon>
        <taxon>organismal metagenomes</taxon>
    </lineage>
</organism>
<proteinExistence type="predicted"/>
<evidence type="ECO:0000313" key="2">
    <source>
        <dbReference type="EMBL" id="QHT31046.1"/>
    </source>
</evidence>
<dbReference type="EMBL" id="MN738915">
    <property type="protein sequence ID" value="QHT31046.1"/>
    <property type="molecule type" value="Genomic_DNA"/>
</dbReference>
<dbReference type="InterPro" id="IPR004274">
    <property type="entry name" value="FCP1_dom"/>
</dbReference>